<dbReference type="Proteomes" id="UP000535182">
    <property type="component" value="Unassembled WGS sequence"/>
</dbReference>
<comment type="caution">
    <text evidence="1">The sequence shown here is derived from an EMBL/GenBank/DDBJ whole genome shotgun (WGS) entry which is preliminary data.</text>
</comment>
<dbReference type="EMBL" id="JACHEB010000014">
    <property type="protein sequence ID" value="MBB5331375.1"/>
    <property type="molecule type" value="Genomic_DNA"/>
</dbReference>
<gene>
    <name evidence="1" type="ORF">HDF14_005019</name>
</gene>
<sequence length="61" mass="6729">MNSLWRTSSGKLIPTVLITFTAVIPIHKNLCLPPTCYALICKNTPCVEVQCDACIYMSQAL</sequence>
<reference evidence="1 2" key="1">
    <citation type="submission" date="2020-08" db="EMBL/GenBank/DDBJ databases">
        <title>Genomic Encyclopedia of Type Strains, Phase IV (KMG-V): Genome sequencing to study the core and pangenomes of soil and plant-associated prokaryotes.</title>
        <authorList>
            <person name="Whitman W."/>
        </authorList>
    </citation>
    <scope>NUCLEOTIDE SEQUENCE [LARGE SCALE GENOMIC DNA]</scope>
    <source>
        <strain evidence="1 2">X5P2</strain>
    </source>
</reference>
<evidence type="ECO:0000313" key="1">
    <source>
        <dbReference type="EMBL" id="MBB5331375.1"/>
    </source>
</evidence>
<proteinExistence type="predicted"/>
<name>A0A9X0U6T2_9BACT</name>
<evidence type="ECO:0000313" key="2">
    <source>
        <dbReference type="Proteomes" id="UP000535182"/>
    </source>
</evidence>
<organism evidence="1 2">
    <name type="scientific">Tunturiibacter gelidiferens</name>
    <dbReference type="NCBI Taxonomy" id="3069689"/>
    <lineage>
        <taxon>Bacteria</taxon>
        <taxon>Pseudomonadati</taxon>
        <taxon>Acidobacteriota</taxon>
        <taxon>Terriglobia</taxon>
        <taxon>Terriglobales</taxon>
        <taxon>Acidobacteriaceae</taxon>
        <taxon>Tunturiibacter</taxon>
    </lineage>
</organism>
<keyword evidence="2" id="KW-1185">Reference proteome</keyword>
<protein>
    <submittedName>
        <fullName evidence="1">Uncharacterized protein</fullName>
    </submittedName>
</protein>
<dbReference type="AlphaFoldDB" id="A0A9X0U6T2"/>
<accession>A0A9X0U6T2</accession>